<dbReference type="AlphaFoldDB" id="A0A5D4SUR0"/>
<evidence type="ECO:0000313" key="2">
    <source>
        <dbReference type="EMBL" id="TYS67103.1"/>
    </source>
</evidence>
<sequence length="271" mass="31135">MKEQHNQDQELYQLEDEMKEMFSSYVVKSPSSQDTKTLLAALQPTFNEIGTSPVEEFRQEAIQPPSFLSQLKAQISFYQWHFWVMSTLIFVMLTLFSSNVYVTEATQFYQFAIPLSMLVGVFYTYQTWNKQMRTIESITPFPPALLLLTRMVIILALNIMLGILGSLYLSFKVQHFQLLPFLLDWIAPAMLIYGMIAYVMMRKGVKFGLAFGIAAWIALMVAGALYQAQGYAYIPFSHSQVAGIQSFFVTLGLFLLFLAYKKSLKLQTMFR</sequence>
<dbReference type="Proteomes" id="UP000322524">
    <property type="component" value="Unassembled WGS sequence"/>
</dbReference>
<name>A0A5D4SUR0_9BACI</name>
<reference evidence="2 3" key="1">
    <citation type="submission" date="2019-08" db="EMBL/GenBank/DDBJ databases">
        <title>Bacillus genomes from the desert of Cuatro Cienegas, Coahuila.</title>
        <authorList>
            <person name="Olmedo-Alvarez G."/>
        </authorList>
    </citation>
    <scope>NUCLEOTIDE SEQUENCE [LARGE SCALE GENOMIC DNA]</scope>
    <source>
        <strain evidence="2 3">CH28_1T</strain>
    </source>
</reference>
<feature type="transmembrane region" description="Helical" evidence="1">
    <location>
        <begin position="207"/>
        <end position="228"/>
    </location>
</feature>
<proteinExistence type="predicted"/>
<feature type="transmembrane region" description="Helical" evidence="1">
    <location>
        <begin position="80"/>
        <end position="102"/>
    </location>
</feature>
<evidence type="ECO:0000313" key="3">
    <source>
        <dbReference type="Proteomes" id="UP000322524"/>
    </source>
</evidence>
<feature type="transmembrane region" description="Helical" evidence="1">
    <location>
        <begin position="181"/>
        <end position="200"/>
    </location>
</feature>
<dbReference type="OrthoDB" id="2584870at2"/>
<keyword evidence="1" id="KW-0812">Transmembrane</keyword>
<dbReference type="EMBL" id="VTEV01000006">
    <property type="protein sequence ID" value="TYS67103.1"/>
    <property type="molecule type" value="Genomic_DNA"/>
</dbReference>
<keyword evidence="1" id="KW-1133">Transmembrane helix</keyword>
<organism evidence="2 3">
    <name type="scientific">Sutcliffiella horikoshii</name>
    <dbReference type="NCBI Taxonomy" id="79883"/>
    <lineage>
        <taxon>Bacteria</taxon>
        <taxon>Bacillati</taxon>
        <taxon>Bacillota</taxon>
        <taxon>Bacilli</taxon>
        <taxon>Bacillales</taxon>
        <taxon>Bacillaceae</taxon>
        <taxon>Sutcliffiella</taxon>
    </lineage>
</organism>
<evidence type="ECO:0000256" key="1">
    <source>
        <dbReference type="SAM" id="Phobius"/>
    </source>
</evidence>
<comment type="caution">
    <text evidence="2">The sequence shown here is derived from an EMBL/GenBank/DDBJ whole genome shotgun (WGS) entry which is preliminary data.</text>
</comment>
<feature type="transmembrane region" description="Helical" evidence="1">
    <location>
        <begin position="145"/>
        <end position="169"/>
    </location>
</feature>
<accession>A0A5D4SUR0</accession>
<feature type="transmembrane region" description="Helical" evidence="1">
    <location>
        <begin position="240"/>
        <end position="260"/>
    </location>
</feature>
<feature type="transmembrane region" description="Helical" evidence="1">
    <location>
        <begin position="108"/>
        <end position="125"/>
    </location>
</feature>
<keyword evidence="1" id="KW-0472">Membrane</keyword>
<dbReference type="RefSeq" id="WP_148989248.1">
    <property type="nucleotide sequence ID" value="NZ_VTEV01000006.1"/>
</dbReference>
<dbReference type="STRING" id="79883.GCA_001636495_01301"/>
<protein>
    <submittedName>
        <fullName evidence="2">Uncharacterized protein</fullName>
    </submittedName>
</protein>
<gene>
    <name evidence="2" type="ORF">FZC76_16385</name>
</gene>